<feature type="transmembrane region" description="Helical" evidence="1">
    <location>
        <begin position="195"/>
        <end position="221"/>
    </location>
</feature>
<dbReference type="Proteomes" id="UP001176429">
    <property type="component" value="Unassembled WGS sequence"/>
</dbReference>
<accession>A0ABT9B5T7</accession>
<dbReference type="InterPro" id="IPR050879">
    <property type="entry name" value="Acyltransferase_3"/>
</dbReference>
<keyword evidence="1" id="KW-0812">Transmembrane</keyword>
<feature type="domain" description="Acyltransferase 3" evidence="2">
    <location>
        <begin position="11"/>
        <end position="350"/>
    </location>
</feature>
<dbReference type="EMBL" id="JAUQSY010000002">
    <property type="protein sequence ID" value="MDO7873636.1"/>
    <property type="molecule type" value="Genomic_DNA"/>
</dbReference>
<feature type="transmembrane region" description="Helical" evidence="1">
    <location>
        <begin position="142"/>
        <end position="163"/>
    </location>
</feature>
<keyword evidence="1" id="KW-1133">Transmembrane helix</keyword>
<name>A0ABT9B5T7_9BACT</name>
<protein>
    <submittedName>
        <fullName evidence="3">Acyltransferase</fullName>
        <ecNumber evidence="3">2.3.-.-</ecNumber>
    </submittedName>
</protein>
<feature type="transmembrane region" description="Helical" evidence="1">
    <location>
        <begin position="170"/>
        <end position="189"/>
    </location>
</feature>
<organism evidence="3 4">
    <name type="scientific">Hymenobacter aranciens</name>
    <dbReference type="NCBI Taxonomy" id="3063996"/>
    <lineage>
        <taxon>Bacteria</taxon>
        <taxon>Pseudomonadati</taxon>
        <taxon>Bacteroidota</taxon>
        <taxon>Cytophagia</taxon>
        <taxon>Cytophagales</taxon>
        <taxon>Hymenobacteraceae</taxon>
        <taxon>Hymenobacter</taxon>
    </lineage>
</organism>
<feature type="transmembrane region" description="Helical" evidence="1">
    <location>
        <begin position="273"/>
        <end position="292"/>
    </location>
</feature>
<feature type="transmembrane region" description="Helical" evidence="1">
    <location>
        <begin position="233"/>
        <end position="253"/>
    </location>
</feature>
<sequence length="379" mass="41938">MRQTSPAYYPALTGLRALAALAVFMFHQRGVAWFSSPKLATDFRAVISELHIGVSVFFTLSGFLLTRRYASRRFTPRVWLDYLVHRVARIAPVYVVLTTATFLASYFEVPQAFGKWLKLYIVNVTLLKGLTEEWYLTGIGPAWSLTVEEGFYLLAPVLFWLGWRFGPRRAWPLLALGLAGLGLGVYALLPGLGTYMFVLKATIFGRLTEFLVGAGFAWFFFRETPEQTPKRGRLTLLGSLALGLAVALLTGIHHAAGVGVSIVVLPGALANNLLLPWATGLLLVGLATETTWLSRGLGSAPLQLLGRASYCFYLLHMGVVAQWLRPWLVPALAPPVATLVLLALLWLASIGLYYGLEKPAHRWLLQRWHRHKGAPQLPG</sequence>
<dbReference type="PANTHER" id="PTHR23028">
    <property type="entry name" value="ACETYLTRANSFERASE"/>
    <property type="match status" value="1"/>
</dbReference>
<feature type="transmembrane region" description="Helical" evidence="1">
    <location>
        <begin position="7"/>
        <end position="26"/>
    </location>
</feature>
<evidence type="ECO:0000313" key="3">
    <source>
        <dbReference type="EMBL" id="MDO7873636.1"/>
    </source>
</evidence>
<comment type="caution">
    <text evidence="3">The sequence shown here is derived from an EMBL/GenBank/DDBJ whole genome shotgun (WGS) entry which is preliminary data.</text>
</comment>
<keyword evidence="4" id="KW-1185">Reference proteome</keyword>
<keyword evidence="3" id="KW-0012">Acyltransferase</keyword>
<reference evidence="3" key="1">
    <citation type="submission" date="2023-07" db="EMBL/GenBank/DDBJ databases">
        <authorList>
            <person name="Kim M.K."/>
        </authorList>
    </citation>
    <scope>NUCLEOTIDE SEQUENCE</scope>
    <source>
        <strain evidence="3">ASUV-10-1</strain>
    </source>
</reference>
<dbReference type="Pfam" id="PF01757">
    <property type="entry name" value="Acyl_transf_3"/>
    <property type="match status" value="1"/>
</dbReference>
<dbReference type="EC" id="2.3.-.-" evidence="3"/>
<evidence type="ECO:0000256" key="1">
    <source>
        <dbReference type="SAM" id="Phobius"/>
    </source>
</evidence>
<keyword evidence="3" id="KW-0808">Transferase</keyword>
<dbReference type="RefSeq" id="WP_305004952.1">
    <property type="nucleotide sequence ID" value="NZ_JAUQSY010000002.1"/>
</dbReference>
<evidence type="ECO:0000313" key="4">
    <source>
        <dbReference type="Proteomes" id="UP001176429"/>
    </source>
</evidence>
<feature type="transmembrane region" description="Helical" evidence="1">
    <location>
        <begin position="304"/>
        <end position="324"/>
    </location>
</feature>
<dbReference type="GO" id="GO:0016746">
    <property type="term" value="F:acyltransferase activity"/>
    <property type="evidence" value="ECO:0007669"/>
    <property type="project" value="UniProtKB-KW"/>
</dbReference>
<gene>
    <name evidence="3" type="ORF">Q5H93_02745</name>
</gene>
<dbReference type="PANTHER" id="PTHR23028:SF53">
    <property type="entry name" value="ACYL_TRANSF_3 DOMAIN-CONTAINING PROTEIN"/>
    <property type="match status" value="1"/>
</dbReference>
<dbReference type="InterPro" id="IPR002656">
    <property type="entry name" value="Acyl_transf_3_dom"/>
</dbReference>
<feature type="transmembrane region" description="Helical" evidence="1">
    <location>
        <begin position="87"/>
        <end position="107"/>
    </location>
</feature>
<proteinExistence type="predicted"/>
<keyword evidence="1" id="KW-0472">Membrane</keyword>
<feature type="transmembrane region" description="Helical" evidence="1">
    <location>
        <begin position="336"/>
        <end position="356"/>
    </location>
</feature>
<feature type="transmembrane region" description="Helical" evidence="1">
    <location>
        <begin position="46"/>
        <end position="66"/>
    </location>
</feature>
<evidence type="ECO:0000259" key="2">
    <source>
        <dbReference type="Pfam" id="PF01757"/>
    </source>
</evidence>